<dbReference type="Gene3D" id="1.20.58.220">
    <property type="entry name" value="Phosphate transport system protein phou homolog 2, domain 2"/>
    <property type="match status" value="2"/>
</dbReference>
<dbReference type="EMBL" id="AP024702">
    <property type="protein sequence ID" value="BCX49677.1"/>
    <property type="molecule type" value="Genomic_DNA"/>
</dbReference>
<keyword evidence="2" id="KW-0813">Transport</keyword>
<comment type="function">
    <text evidence="2">Plays a role in the regulation of phosphate uptake.</text>
</comment>
<dbReference type="PANTHER" id="PTHR42930:SF3">
    <property type="entry name" value="PHOSPHATE-SPECIFIC TRANSPORT SYSTEM ACCESSORY PROTEIN PHOU"/>
    <property type="match status" value="1"/>
</dbReference>
<proteinExistence type="inferred from homology"/>
<accession>A0ABM7RNW0</accession>
<dbReference type="Pfam" id="PF01895">
    <property type="entry name" value="PhoU"/>
    <property type="match status" value="2"/>
</dbReference>
<name>A0ABM7RNW0_9BACT</name>
<evidence type="ECO:0000313" key="5">
    <source>
        <dbReference type="Proteomes" id="UP001374893"/>
    </source>
</evidence>
<keyword evidence="2" id="KW-0592">Phosphate transport</keyword>
<keyword evidence="2" id="KW-0963">Cytoplasm</keyword>
<evidence type="ECO:0000313" key="4">
    <source>
        <dbReference type="EMBL" id="BCX49677.1"/>
    </source>
</evidence>
<dbReference type="PIRSF" id="PIRSF003107">
    <property type="entry name" value="PhoU"/>
    <property type="match status" value="1"/>
</dbReference>
<dbReference type="InterPro" id="IPR038078">
    <property type="entry name" value="PhoU-like_sf"/>
</dbReference>
<gene>
    <name evidence="4" type="ORF">HAHE_35850</name>
</gene>
<dbReference type="InterPro" id="IPR026022">
    <property type="entry name" value="PhoU_dom"/>
</dbReference>
<keyword evidence="5" id="KW-1185">Reference proteome</keyword>
<comment type="subunit">
    <text evidence="2">Homodimer.</text>
</comment>
<protein>
    <recommendedName>
        <fullName evidence="2">Phosphate-specific transport system accessory protein PhoU</fullName>
    </recommendedName>
</protein>
<comment type="similarity">
    <text evidence="1 2">Belongs to the PhoU family.</text>
</comment>
<sequence length="236" mass="26243">MNSQASHYLGDFDSALQALRSEVFSMADMAKHNIDRAIRALVEQDLDLCRTVIADDNEVDEAERRVDRMGMEAIARFKPVATDLRMVISSMKISTNLERVSDHAVGIAKRVRKILRCGEVAEFTYADLLYSMASSILADAVASYADGNVELGASLSERDKELDRAYKRCTNSLSDSLGRSEGNSELYLHLIFILRSLERIGDLAVNIGEDAVFMEAARDIRHGHALDEEPMPENQG</sequence>
<dbReference type="SUPFAM" id="SSF109755">
    <property type="entry name" value="PhoU-like"/>
    <property type="match status" value="1"/>
</dbReference>
<comment type="subcellular location">
    <subcellularLocation>
        <location evidence="2">Cytoplasm</location>
    </subcellularLocation>
</comment>
<dbReference type="Proteomes" id="UP001374893">
    <property type="component" value="Chromosome"/>
</dbReference>
<organism evidence="4 5">
    <name type="scientific">Haloferula helveola</name>
    <dbReference type="NCBI Taxonomy" id="490095"/>
    <lineage>
        <taxon>Bacteria</taxon>
        <taxon>Pseudomonadati</taxon>
        <taxon>Verrucomicrobiota</taxon>
        <taxon>Verrucomicrobiia</taxon>
        <taxon>Verrucomicrobiales</taxon>
        <taxon>Verrucomicrobiaceae</taxon>
        <taxon>Haloferula</taxon>
    </lineage>
</organism>
<dbReference type="NCBIfam" id="TIGR02135">
    <property type="entry name" value="phoU_full"/>
    <property type="match status" value="1"/>
</dbReference>
<feature type="domain" description="PhoU" evidence="3">
    <location>
        <begin position="130"/>
        <end position="210"/>
    </location>
</feature>
<evidence type="ECO:0000256" key="1">
    <source>
        <dbReference type="ARBA" id="ARBA00008107"/>
    </source>
</evidence>
<dbReference type="InterPro" id="IPR028366">
    <property type="entry name" value="PhoU"/>
</dbReference>
<dbReference type="PANTHER" id="PTHR42930">
    <property type="entry name" value="PHOSPHATE-SPECIFIC TRANSPORT SYSTEM ACCESSORY PROTEIN PHOU"/>
    <property type="match status" value="1"/>
</dbReference>
<evidence type="ECO:0000256" key="2">
    <source>
        <dbReference type="PIRNR" id="PIRNR003107"/>
    </source>
</evidence>
<dbReference type="RefSeq" id="WP_338686379.1">
    <property type="nucleotide sequence ID" value="NZ_AP024702.1"/>
</dbReference>
<feature type="domain" description="PhoU" evidence="3">
    <location>
        <begin position="25"/>
        <end position="111"/>
    </location>
</feature>
<evidence type="ECO:0000259" key="3">
    <source>
        <dbReference type="Pfam" id="PF01895"/>
    </source>
</evidence>
<reference evidence="4 5" key="1">
    <citation type="submission" date="2021-06" db="EMBL/GenBank/DDBJ databases">
        <title>Complete genome of Haloferula helveola possessing various polysaccharide degrading enzymes.</title>
        <authorList>
            <person name="Takami H."/>
            <person name="Huang C."/>
            <person name="Hamasaki K."/>
        </authorList>
    </citation>
    <scope>NUCLEOTIDE SEQUENCE [LARGE SCALE GENOMIC DNA]</scope>
    <source>
        <strain evidence="4 5">CN-1</strain>
    </source>
</reference>